<comment type="caution">
    <text evidence="1">The sequence shown here is derived from an EMBL/GenBank/DDBJ whole genome shotgun (WGS) entry which is preliminary data.</text>
</comment>
<proteinExistence type="predicted"/>
<dbReference type="EMBL" id="JABFDN010000001">
    <property type="protein sequence ID" value="NPU63719.1"/>
    <property type="molecule type" value="Genomic_DNA"/>
</dbReference>
<dbReference type="SUPFAM" id="SSF46785">
    <property type="entry name" value="Winged helix' DNA-binding domain"/>
    <property type="match status" value="1"/>
</dbReference>
<dbReference type="InterPro" id="IPR036388">
    <property type="entry name" value="WH-like_DNA-bd_sf"/>
</dbReference>
<dbReference type="RefSeq" id="WP_172108413.1">
    <property type="nucleotide sequence ID" value="NZ_JABFDN010000001.1"/>
</dbReference>
<protein>
    <submittedName>
        <fullName evidence="1">Helix-turn-helix domain-containing protein</fullName>
    </submittedName>
</protein>
<dbReference type="Gene3D" id="1.10.10.10">
    <property type="entry name" value="Winged helix-like DNA-binding domain superfamily/Winged helix DNA-binding domain"/>
    <property type="match status" value="1"/>
</dbReference>
<reference evidence="1" key="1">
    <citation type="submission" date="2020-05" db="EMBL/GenBank/DDBJ databases">
        <title>Nod-independent and nitrogen-fixing Bradyrhizobium aeschynomene sp. nov. isolated from nodules of Aeschynomene indica.</title>
        <authorList>
            <person name="Zhang Z."/>
        </authorList>
    </citation>
    <scope>NUCLEOTIDE SEQUENCE</scope>
    <source>
        <strain evidence="1">83012</strain>
    </source>
</reference>
<evidence type="ECO:0000313" key="2">
    <source>
        <dbReference type="Proteomes" id="UP000886476"/>
    </source>
</evidence>
<sequence>MDVASQIDSEDDFIADRTKVRAKWGVAAVPGFGTYPILLMMHQARLGIDVYEMNVLMQLIAHWHAAERAPFPHTKTIANRMGLGIRKIQRCLKSLQEKGYIAKVEKKTRADRVSYDIRPLAVKLDPIAREWLLIRADLREEQQRRLAEIRATSIMPSIREVDFDDIPF</sequence>
<evidence type="ECO:0000313" key="1">
    <source>
        <dbReference type="EMBL" id="NPU63719.1"/>
    </source>
</evidence>
<dbReference type="InterPro" id="IPR036390">
    <property type="entry name" value="WH_DNA-bd_sf"/>
</dbReference>
<dbReference type="Proteomes" id="UP000886476">
    <property type="component" value="Unassembled WGS sequence"/>
</dbReference>
<organism evidence="1 2">
    <name type="scientific">Bradyrhizobium aeschynomenes</name>
    <dbReference type="NCBI Taxonomy" id="2734909"/>
    <lineage>
        <taxon>Bacteria</taxon>
        <taxon>Pseudomonadati</taxon>
        <taxon>Pseudomonadota</taxon>
        <taxon>Alphaproteobacteria</taxon>
        <taxon>Hyphomicrobiales</taxon>
        <taxon>Nitrobacteraceae</taxon>
        <taxon>Bradyrhizobium</taxon>
    </lineage>
</organism>
<dbReference type="Pfam" id="PF13730">
    <property type="entry name" value="HTH_36"/>
    <property type="match status" value="1"/>
</dbReference>
<accession>A0ABX2C602</accession>
<keyword evidence="2" id="KW-1185">Reference proteome</keyword>
<name>A0ABX2C602_9BRAD</name>
<gene>
    <name evidence="1" type="ORF">HL667_01770</name>
</gene>